<evidence type="ECO:0000256" key="6">
    <source>
        <dbReference type="ARBA" id="ARBA00023125"/>
    </source>
</evidence>
<dbReference type="GO" id="GO:0003887">
    <property type="term" value="F:DNA-directed DNA polymerase activity"/>
    <property type="evidence" value="ECO:0007669"/>
    <property type="project" value="UniProtKB-KW"/>
</dbReference>
<dbReference type="GO" id="GO:0006297">
    <property type="term" value="P:nucleotide-excision repair, DNA gap filling"/>
    <property type="evidence" value="ECO:0007669"/>
    <property type="project" value="TreeGrafter"/>
</dbReference>
<evidence type="ECO:0000256" key="8">
    <source>
        <dbReference type="RuleBase" id="RU000442"/>
    </source>
</evidence>
<dbReference type="InParanoid" id="A0A6P6Y8K3"/>
<accession>A0A6P6Y8K3</accession>
<dbReference type="GO" id="GO:0003677">
    <property type="term" value="F:DNA binding"/>
    <property type="evidence" value="ECO:0007669"/>
    <property type="project" value="UniProtKB-KW"/>
</dbReference>
<feature type="domain" description="DNA-directed DNA polymerase family B exonuclease" evidence="10">
    <location>
        <begin position="2"/>
        <end position="165"/>
    </location>
</feature>
<evidence type="ECO:0000313" key="11">
    <source>
        <dbReference type="Proteomes" id="UP000515146"/>
    </source>
</evidence>
<dbReference type="InterPro" id="IPR050240">
    <property type="entry name" value="DNA_pol_type-B"/>
</dbReference>
<keyword evidence="2 8" id="KW-0808">Transferase</keyword>
<evidence type="ECO:0000259" key="9">
    <source>
        <dbReference type="Pfam" id="PF00136"/>
    </source>
</evidence>
<dbReference type="PANTHER" id="PTHR10322">
    <property type="entry name" value="DNA POLYMERASE CATALYTIC SUBUNIT"/>
    <property type="match status" value="1"/>
</dbReference>
<dbReference type="InterPro" id="IPR036397">
    <property type="entry name" value="RNaseH_sf"/>
</dbReference>
<feature type="non-terminal residue" evidence="12">
    <location>
        <position position="634"/>
    </location>
</feature>
<evidence type="ECO:0000256" key="7">
    <source>
        <dbReference type="ARBA" id="ARBA00049244"/>
    </source>
</evidence>
<dbReference type="Gene3D" id="1.10.287.690">
    <property type="entry name" value="Helix hairpin bin"/>
    <property type="match status" value="1"/>
</dbReference>
<dbReference type="InterPro" id="IPR006134">
    <property type="entry name" value="DNA-dir_DNA_pol_B_multi_dom"/>
</dbReference>
<evidence type="ECO:0000256" key="3">
    <source>
        <dbReference type="ARBA" id="ARBA00022695"/>
    </source>
</evidence>
<evidence type="ECO:0000256" key="4">
    <source>
        <dbReference type="ARBA" id="ARBA00022705"/>
    </source>
</evidence>
<proteinExistence type="inferred from homology"/>
<dbReference type="Pfam" id="PF03104">
    <property type="entry name" value="DNA_pol_B_exo1"/>
    <property type="match status" value="1"/>
</dbReference>
<dbReference type="GO" id="GO:0000166">
    <property type="term" value="F:nucleotide binding"/>
    <property type="evidence" value="ECO:0007669"/>
    <property type="project" value="InterPro"/>
</dbReference>
<evidence type="ECO:0000256" key="1">
    <source>
        <dbReference type="ARBA" id="ARBA00005755"/>
    </source>
</evidence>
<dbReference type="NCBIfam" id="TIGR00592">
    <property type="entry name" value="pol2"/>
    <property type="match status" value="1"/>
</dbReference>
<evidence type="ECO:0000256" key="2">
    <source>
        <dbReference type="ARBA" id="ARBA00022679"/>
    </source>
</evidence>
<dbReference type="OMA" id="PAFCAVE"/>
<dbReference type="Proteomes" id="UP000515146">
    <property type="component" value="Unplaced"/>
</dbReference>
<evidence type="ECO:0000313" key="12">
    <source>
        <dbReference type="RefSeq" id="XP_027201326.1"/>
    </source>
</evidence>
<dbReference type="Gene3D" id="3.90.1600.10">
    <property type="entry name" value="Palm domain of DNA polymerase"/>
    <property type="match status" value="1"/>
</dbReference>
<dbReference type="KEGG" id="dpte:113795328"/>
<dbReference type="FunFam" id="3.30.420.10:FF:000004">
    <property type="entry name" value="DNA polymerase"/>
    <property type="match status" value="1"/>
</dbReference>
<evidence type="ECO:0000259" key="10">
    <source>
        <dbReference type="Pfam" id="PF03104"/>
    </source>
</evidence>
<dbReference type="PRINTS" id="PR00106">
    <property type="entry name" value="DNAPOLB"/>
</dbReference>
<evidence type="ECO:0000256" key="5">
    <source>
        <dbReference type="ARBA" id="ARBA00022932"/>
    </source>
</evidence>
<dbReference type="FunCoup" id="A0A6P6Y8K3">
    <property type="interactions" value="1265"/>
</dbReference>
<keyword evidence="5 8" id="KW-0239">DNA-directed DNA polymerase</keyword>
<dbReference type="InterPro" id="IPR043502">
    <property type="entry name" value="DNA/RNA_pol_sf"/>
</dbReference>
<dbReference type="InterPro" id="IPR012337">
    <property type="entry name" value="RNaseH-like_sf"/>
</dbReference>
<reference evidence="12" key="1">
    <citation type="submission" date="2025-08" db="UniProtKB">
        <authorList>
            <consortium name="RefSeq"/>
        </authorList>
    </citation>
    <scope>IDENTIFICATION</scope>
    <source>
        <strain evidence="12">Airmid</strain>
    </source>
</reference>
<dbReference type="InterPro" id="IPR006133">
    <property type="entry name" value="DNA-dir_DNA_pol_B_exonuc"/>
</dbReference>
<sequence length="634" mass="71348">MCTFDIECVSENPNTFPSPETSPVITISAIVSDPTEDAERFVFTLRSCSPLPGTHVFSFDDERALLVAFHDFVTVYDFDLLSGYNILNFDLYYLFQRGKQLRVLEMTALGRNLAEDSSAKRTKITTKQTGTFDTTSVTISGRISFDVFDIVRREFSLKSYRLNAVAFHFLNDQKEDVHYSQMLELFTSGELGRKRIAHYCLRDSELTLRLTQKLSLYVNALQMSRVTSVPLELLLVRGQQLKVTMQLMRTLQKDGLFMPLTPRDGEPSTDSYEGAIVLEPQRGFYPNPVVVLDFASLYPSIMIAYNLCYSTLVTDPEVLAALAPEDYYKAPNDAYYVKEHVRAGVLPSVVKNLLQQRKSVKRAMNDATDPFLQMLLNGKQLALKVCANSVYGYTGIANVGHLPCLTISSSITAFGRELINRSKEYVETRISPSSEYAFGTRVIYGDTDSLMIEVELRSIAAAIAAGKKMAHDINSQFKKPLELEFEKVFCPYLLINKKRYAGLMWTAPDSFTKVETKGLETVRRDFCPFVLNFVRSQIAALLNQQVDISKLIVSKSLAKPDYKSPLPQVIVAQKMAERDAQNAPGLGDRVYYVIVSGDKHSSQGQNAEDPLFVLQNGLEIDTLHYLESLRKPIC</sequence>
<comment type="similarity">
    <text evidence="1 8">Belongs to the DNA polymerase type-B family.</text>
</comment>
<dbReference type="AlphaFoldDB" id="A0A6P6Y8K3"/>
<keyword evidence="3 8" id="KW-0548">Nucleotidyltransferase</keyword>
<dbReference type="SUPFAM" id="SSF53098">
    <property type="entry name" value="Ribonuclease H-like"/>
    <property type="match status" value="1"/>
</dbReference>
<dbReference type="RefSeq" id="XP_027201326.1">
    <property type="nucleotide sequence ID" value="XM_027345525.1"/>
</dbReference>
<dbReference type="OrthoDB" id="2414538at2759"/>
<gene>
    <name evidence="12" type="primary">LOC113795328</name>
</gene>
<dbReference type="EC" id="2.7.7.7" evidence="8"/>
<comment type="catalytic activity">
    <reaction evidence="7 8">
        <text>DNA(n) + a 2'-deoxyribonucleoside 5'-triphosphate = DNA(n+1) + diphosphate</text>
        <dbReference type="Rhea" id="RHEA:22508"/>
        <dbReference type="Rhea" id="RHEA-COMP:17339"/>
        <dbReference type="Rhea" id="RHEA-COMP:17340"/>
        <dbReference type="ChEBI" id="CHEBI:33019"/>
        <dbReference type="ChEBI" id="CHEBI:61560"/>
        <dbReference type="ChEBI" id="CHEBI:173112"/>
        <dbReference type="EC" id="2.7.7.7"/>
    </reaction>
</comment>
<dbReference type="InterPro" id="IPR023211">
    <property type="entry name" value="DNA_pol_palm_dom_sf"/>
</dbReference>
<dbReference type="SUPFAM" id="SSF56672">
    <property type="entry name" value="DNA/RNA polymerases"/>
    <property type="match status" value="1"/>
</dbReference>
<organism evidence="11 12">
    <name type="scientific">Dermatophagoides pteronyssinus</name>
    <name type="common">European house dust mite</name>
    <dbReference type="NCBI Taxonomy" id="6956"/>
    <lineage>
        <taxon>Eukaryota</taxon>
        <taxon>Metazoa</taxon>
        <taxon>Ecdysozoa</taxon>
        <taxon>Arthropoda</taxon>
        <taxon>Chelicerata</taxon>
        <taxon>Arachnida</taxon>
        <taxon>Acari</taxon>
        <taxon>Acariformes</taxon>
        <taxon>Sarcoptiformes</taxon>
        <taxon>Astigmata</taxon>
        <taxon>Psoroptidia</taxon>
        <taxon>Analgoidea</taxon>
        <taxon>Pyroglyphidae</taxon>
        <taxon>Dermatophagoidinae</taxon>
        <taxon>Dermatophagoides</taxon>
    </lineage>
</organism>
<dbReference type="GO" id="GO:0043625">
    <property type="term" value="C:delta DNA polymerase complex"/>
    <property type="evidence" value="ECO:0007669"/>
    <property type="project" value="TreeGrafter"/>
</dbReference>
<keyword evidence="4 8" id="KW-0235">DNA replication</keyword>
<dbReference type="InterPro" id="IPR017964">
    <property type="entry name" value="DNA-dir_DNA_pol_B_CS"/>
</dbReference>
<dbReference type="GO" id="GO:0008296">
    <property type="term" value="F:3'-5'-DNA exonuclease activity"/>
    <property type="evidence" value="ECO:0007669"/>
    <property type="project" value="TreeGrafter"/>
</dbReference>
<dbReference type="GO" id="GO:0006287">
    <property type="term" value="P:base-excision repair, gap-filling"/>
    <property type="evidence" value="ECO:0007669"/>
    <property type="project" value="TreeGrafter"/>
</dbReference>
<dbReference type="InterPro" id="IPR006172">
    <property type="entry name" value="DNA-dir_DNA_pol_B"/>
</dbReference>
<dbReference type="Gene3D" id="1.10.132.60">
    <property type="entry name" value="DNA polymerase family B, C-terminal domain"/>
    <property type="match status" value="2"/>
</dbReference>
<keyword evidence="6 8" id="KW-0238">DNA-binding</keyword>
<keyword evidence="11" id="KW-1185">Reference proteome</keyword>
<dbReference type="SMART" id="SM00486">
    <property type="entry name" value="POLBc"/>
    <property type="match status" value="1"/>
</dbReference>
<name>A0A6P6Y8K3_DERPT</name>
<dbReference type="InterPro" id="IPR042087">
    <property type="entry name" value="DNA_pol_B_thumb"/>
</dbReference>
<dbReference type="Gene3D" id="3.30.420.10">
    <property type="entry name" value="Ribonuclease H-like superfamily/Ribonuclease H"/>
    <property type="match status" value="1"/>
</dbReference>
<dbReference type="PANTHER" id="PTHR10322:SF23">
    <property type="entry name" value="DNA POLYMERASE DELTA CATALYTIC SUBUNIT"/>
    <property type="match status" value="1"/>
</dbReference>
<dbReference type="Pfam" id="PF00136">
    <property type="entry name" value="DNA_pol_B"/>
    <property type="match status" value="1"/>
</dbReference>
<protein>
    <recommendedName>
        <fullName evidence="8">DNA polymerase</fullName>
        <ecNumber evidence="8">2.7.7.7</ecNumber>
    </recommendedName>
</protein>
<feature type="domain" description="DNA-directed DNA polymerase family B multifunctional" evidence="9">
    <location>
        <begin position="229"/>
        <end position="544"/>
    </location>
</feature>
<dbReference type="PROSITE" id="PS00116">
    <property type="entry name" value="DNA_POLYMERASE_B"/>
    <property type="match status" value="1"/>
</dbReference>
<dbReference type="GO" id="GO:0045004">
    <property type="term" value="P:DNA replication proofreading"/>
    <property type="evidence" value="ECO:0007669"/>
    <property type="project" value="TreeGrafter"/>
</dbReference>